<dbReference type="SUPFAM" id="SSF56801">
    <property type="entry name" value="Acetyl-CoA synthetase-like"/>
    <property type="match status" value="1"/>
</dbReference>
<protein>
    <submittedName>
        <fullName evidence="5">Acyl--CoA ligase</fullName>
    </submittedName>
</protein>
<dbReference type="GO" id="GO:0016874">
    <property type="term" value="F:ligase activity"/>
    <property type="evidence" value="ECO:0007669"/>
    <property type="project" value="UniProtKB-KW"/>
</dbReference>
<dbReference type="PANTHER" id="PTHR43201:SF5">
    <property type="entry name" value="MEDIUM-CHAIN ACYL-COA LIGASE ACSF2, MITOCHONDRIAL"/>
    <property type="match status" value="1"/>
</dbReference>
<evidence type="ECO:0000256" key="2">
    <source>
        <dbReference type="ARBA" id="ARBA00022598"/>
    </source>
</evidence>
<dbReference type="Gene3D" id="3.40.50.12780">
    <property type="entry name" value="N-terminal domain of ligase-like"/>
    <property type="match status" value="1"/>
</dbReference>
<keyword evidence="2 5" id="KW-0436">Ligase</keyword>
<evidence type="ECO:0000256" key="1">
    <source>
        <dbReference type="ARBA" id="ARBA00006432"/>
    </source>
</evidence>
<organism evidence="5 6">
    <name type="scientific">Sneathiella marina</name>
    <dbReference type="NCBI Taxonomy" id="2950108"/>
    <lineage>
        <taxon>Bacteria</taxon>
        <taxon>Pseudomonadati</taxon>
        <taxon>Pseudomonadota</taxon>
        <taxon>Alphaproteobacteria</taxon>
        <taxon>Sneathiellales</taxon>
        <taxon>Sneathiellaceae</taxon>
        <taxon>Sneathiella</taxon>
    </lineage>
</organism>
<dbReference type="InterPro" id="IPR042099">
    <property type="entry name" value="ANL_N_sf"/>
</dbReference>
<dbReference type="InterPro" id="IPR025110">
    <property type="entry name" value="AMP-bd_C"/>
</dbReference>
<dbReference type="InterPro" id="IPR020845">
    <property type="entry name" value="AMP-binding_CS"/>
</dbReference>
<dbReference type="RefSeq" id="WP_251936669.1">
    <property type="nucleotide sequence ID" value="NZ_CP098747.1"/>
</dbReference>
<proteinExistence type="inferred from homology"/>
<dbReference type="EMBL" id="CP098747">
    <property type="protein sequence ID" value="USG62671.1"/>
    <property type="molecule type" value="Genomic_DNA"/>
</dbReference>
<feature type="domain" description="AMP-dependent synthetase/ligase" evidence="3">
    <location>
        <begin position="19"/>
        <end position="375"/>
    </location>
</feature>
<dbReference type="Pfam" id="PF00501">
    <property type="entry name" value="AMP-binding"/>
    <property type="match status" value="1"/>
</dbReference>
<dbReference type="Proteomes" id="UP001056291">
    <property type="component" value="Chromosome"/>
</dbReference>
<evidence type="ECO:0000259" key="3">
    <source>
        <dbReference type="Pfam" id="PF00501"/>
    </source>
</evidence>
<dbReference type="PANTHER" id="PTHR43201">
    <property type="entry name" value="ACYL-COA SYNTHETASE"/>
    <property type="match status" value="1"/>
</dbReference>
<evidence type="ECO:0000313" key="6">
    <source>
        <dbReference type="Proteomes" id="UP001056291"/>
    </source>
</evidence>
<reference evidence="5" key="1">
    <citation type="submission" date="2022-06" db="EMBL/GenBank/DDBJ databases">
        <title>Sneathiella actinostolidae sp. nov., isolated from a sea anemonein the Western Pacific Ocean.</title>
        <authorList>
            <person name="Wei M.J."/>
        </authorList>
    </citation>
    <scope>NUCLEOTIDE SEQUENCE</scope>
    <source>
        <strain evidence="5">PHK-P5</strain>
    </source>
</reference>
<accession>A0ABY4W750</accession>
<dbReference type="Gene3D" id="3.30.300.30">
    <property type="match status" value="1"/>
</dbReference>
<gene>
    <name evidence="5" type="ORF">NBZ79_06730</name>
</gene>
<comment type="similarity">
    <text evidence="1">Belongs to the ATP-dependent AMP-binding enzyme family.</text>
</comment>
<evidence type="ECO:0000313" key="5">
    <source>
        <dbReference type="EMBL" id="USG62671.1"/>
    </source>
</evidence>
<dbReference type="InterPro" id="IPR045851">
    <property type="entry name" value="AMP-bd_C_sf"/>
</dbReference>
<feature type="domain" description="AMP-binding enzyme C-terminal" evidence="4">
    <location>
        <begin position="425"/>
        <end position="500"/>
    </location>
</feature>
<name>A0ABY4W750_9PROT</name>
<evidence type="ECO:0000259" key="4">
    <source>
        <dbReference type="Pfam" id="PF13193"/>
    </source>
</evidence>
<sequence length="522" mass="57387">MPITGPKLEKPVNFQNIFQSSLQIKPDEIALVSLRNRLTWRELETKSDTLARSLLAVGLVPGDRVASLMPNRWELVILYLACLKSGLVATPLNYRYMAPEIDHALDVSGARILIAHAEREADLAESNLVTSLPFGVIGYAAEDHREPNLEQMIETSPANIDLPAIDISAPLAIFFTSGSTGKPKGVIHTVETFSWMCSSLVSAVEIRSDDVVLPGSSISHVGGFMWFFACLSLGTQLIVARSFDGDEMLPILRDFKPTILSMIPAALFELIRDRHGIHDDFASLRLCVSGGDKISSVLEHEFMEKAGIIVSELFGMTEIGCSHFNHDKSLHHLGSVGTVADGFEVILRDDEDKEAALGEPGRLWVRANCTTAGYWNNEQATNEAYDDGWFDTGDIMKLDQDGYYWFCGRKKQIIVHNGSNICPQEVEEALQGHAAVEHAGVVGIHDLVHGENVIAYITLQAEAAMPSLADIIAFSKKRVGYKAPEEIVILDEMPFNATGKVDRVTLKKHAEEAHRVDVDVTA</sequence>
<dbReference type="Pfam" id="PF13193">
    <property type="entry name" value="AMP-binding_C"/>
    <property type="match status" value="1"/>
</dbReference>
<dbReference type="PROSITE" id="PS00455">
    <property type="entry name" value="AMP_BINDING"/>
    <property type="match status" value="1"/>
</dbReference>
<dbReference type="InterPro" id="IPR000873">
    <property type="entry name" value="AMP-dep_synth/lig_dom"/>
</dbReference>
<keyword evidence="6" id="KW-1185">Reference proteome</keyword>